<keyword evidence="6" id="KW-1185">Reference proteome</keyword>
<accession>A0A6S6QPU5</accession>
<dbReference type="Pfam" id="PF01380">
    <property type="entry name" value="SIS"/>
    <property type="match status" value="1"/>
</dbReference>
<dbReference type="PANTHER" id="PTHR30514:SF18">
    <property type="entry name" value="RPIR-FAMILY TRANSCRIPTIONAL REGULATOR"/>
    <property type="match status" value="1"/>
</dbReference>
<dbReference type="InterPro" id="IPR047640">
    <property type="entry name" value="RpiR-like"/>
</dbReference>
<dbReference type="CDD" id="cd05013">
    <property type="entry name" value="SIS_RpiR"/>
    <property type="match status" value="1"/>
</dbReference>
<reference evidence="5 6" key="1">
    <citation type="submission" date="2020-08" db="EMBL/GenBank/DDBJ databases">
        <title>Genome sequence of Rhizobiales bacterium strain IZ6.</title>
        <authorList>
            <person name="Nakai R."/>
            <person name="Naganuma T."/>
        </authorList>
    </citation>
    <scope>NUCLEOTIDE SEQUENCE [LARGE SCALE GENOMIC DNA]</scope>
    <source>
        <strain evidence="5 6">IZ6</strain>
    </source>
</reference>
<dbReference type="GO" id="GO:0003677">
    <property type="term" value="F:DNA binding"/>
    <property type="evidence" value="ECO:0007669"/>
    <property type="project" value="UniProtKB-KW"/>
</dbReference>
<evidence type="ECO:0000256" key="3">
    <source>
        <dbReference type="ARBA" id="ARBA00023163"/>
    </source>
</evidence>
<evidence type="ECO:0000313" key="6">
    <source>
        <dbReference type="Proteomes" id="UP000515317"/>
    </source>
</evidence>
<dbReference type="PANTHER" id="PTHR30514">
    <property type="entry name" value="GLUCOKINASE"/>
    <property type="match status" value="1"/>
</dbReference>
<dbReference type="InterPro" id="IPR035472">
    <property type="entry name" value="RpiR-like_SIS"/>
</dbReference>
<dbReference type="InterPro" id="IPR001347">
    <property type="entry name" value="SIS_dom"/>
</dbReference>
<dbReference type="GO" id="GO:0003700">
    <property type="term" value="F:DNA-binding transcription factor activity"/>
    <property type="evidence" value="ECO:0007669"/>
    <property type="project" value="InterPro"/>
</dbReference>
<dbReference type="InterPro" id="IPR000281">
    <property type="entry name" value="HTH_RpiR"/>
</dbReference>
<dbReference type="PROSITE" id="PS51071">
    <property type="entry name" value="HTH_RPIR"/>
    <property type="match status" value="1"/>
</dbReference>
<dbReference type="Gene3D" id="1.10.10.10">
    <property type="entry name" value="Winged helix-like DNA-binding domain superfamily/Winged helix DNA-binding domain"/>
    <property type="match status" value="1"/>
</dbReference>
<dbReference type="KEGG" id="tso:IZ6_22410"/>
<dbReference type="AlphaFoldDB" id="A0A6S6QPU5"/>
<evidence type="ECO:0000313" key="5">
    <source>
        <dbReference type="EMBL" id="BCJ91506.1"/>
    </source>
</evidence>
<dbReference type="Gene3D" id="3.40.50.10490">
    <property type="entry name" value="Glucose-6-phosphate isomerase like protein, domain 1"/>
    <property type="match status" value="1"/>
</dbReference>
<dbReference type="InterPro" id="IPR036388">
    <property type="entry name" value="WH-like_DNA-bd_sf"/>
</dbReference>
<dbReference type="InterPro" id="IPR046348">
    <property type="entry name" value="SIS_dom_sf"/>
</dbReference>
<dbReference type="SUPFAM" id="SSF53697">
    <property type="entry name" value="SIS domain"/>
    <property type="match status" value="1"/>
</dbReference>
<evidence type="ECO:0000256" key="1">
    <source>
        <dbReference type="ARBA" id="ARBA00023015"/>
    </source>
</evidence>
<dbReference type="RefSeq" id="WP_222875150.1">
    <property type="nucleotide sequence ID" value="NZ_AP023361.1"/>
</dbReference>
<protein>
    <submittedName>
        <fullName evidence="5">RpiR family transcriptional regulator</fullName>
    </submittedName>
</protein>
<dbReference type="InterPro" id="IPR009057">
    <property type="entry name" value="Homeodomain-like_sf"/>
</dbReference>
<dbReference type="EMBL" id="AP023361">
    <property type="protein sequence ID" value="BCJ91506.1"/>
    <property type="molecule type" value="Genomic_DNA"/>
</dbReference>
<evidence type="ECO:0000256" key="2">
    <source>
        <dbReference type="ARBA" id="ARBA00023125"/>
    </source>
</evidence>
<dbReference type="SUPFAM" id="SSF46689">
    <property type="entry name" value="Homeodomain-like"/>
    <property type="match status" value="1"/>
</dbReference>
<feature type="domain" description="HTH rpiR-type" evidence="4">
    <location>
        <begin position="13"/>
        <end position="89"/>
    </location>
</feature>
<sequence length="293" mass="32290">MQTIDERTAPPEGPISERIQSVLSTLTTQERRAALYLRDHYPVAGLEPLARLADASGVSAQTVLRLAGKLGFAGYRELQEHLRSEISQERSSPLGRWVSREIPGAEEDWLSGFGQHIADNVRAAFSLIVREDFEAAAQALADRKRPALAIGGRFTQSLSRYLVRHLEIVRGAIEEVGSISATWPDRLIDVDRRSVVIAYDIRRYAPDVVRFCEIAAQQGATVILFTDSRAAPASRYAAMTFVAPTESAGAWDSLSALFALTEAMIARVTELEGGSTTERLARLENIRAHMLKD</sequence>
<dbReference type="GO" id="GO:1901135">
    <property type="term" value="P:carbohydrate derivative metabolic process"/>
    <property type="evidence" value="ECO:0007669"/>
    <property type="project" value="InterPro"/>
</dbReference>
<proteinExistence type="predicted"/>
<keyword evidence="1" id="KW-0805">Transcription regulation</keyword>
<dbReference type="Pfam" id="PF01418">
    <property type="entry name" value="HTH_6"/>
    <property type="match status" value="1"/>
</dbReference>
<keyword evidence="3" id="KW-0804">Transcription</keyword>
<organism evidence="5 6">
    <name type="scientific">Terrihabitans soli</name>
    <dbReference type="NCBI Taxonomy" id="708113"/>
    <lineage>
        <taxon>Bacteria</taxon>
        <taxon>Pseudomonadati</taxon>
        <taxon>Pseudomonadota</taxon>
        <taxon>Alphaproteobacteria</taxon>
        <taxon>Hyphomicrobiales</taxon>
        <taxon>Terrihabitans</taxon>
    </lineage>
</organism>
<dbReference type="Proteomes" id="UP000515317">
    <property type="component" value="Chromosome"/>
</dbReference>
<evidence type="ECO:0000259" key="4">
    <source>
        <dbReference type="PROSITE" id="PS51071"/>
    </source>
</evidence>
<name>A0A6S6QPU5_9HYPH</name>
<gene>
    <name evidence="5" type="ORF">IZ6_22410</name>
</gene>
<keyword evidence="2" id="KW-0238">DNA-binding</keyword>
<dbReference type="GO" id="GO:0097367">
    <property type="term" value="F:carbohydrate derivative binding"/>
    <property type="evidence" value="ECO:0007669"/>
    <property type="project" value="InterPro"/>
</dbReference>